<comment type="caution">
    <text evidence="1">The sequence shown here is derived from an EMBL/GenBank/DDBJ whole genome shotgun (WGS) entry which is preliminary data.</text>
</comment>
<gene>
    <name evidence="1" type="ORF">KDI_42200</name>
</gene>
<accession>A0A5A5THN5</accession>
<sequence length="59" mass="6615">MGKAHLGCGLGTHLHRSIMLLVRWAVLGLWAKISYRERYGDGTARGAPVYGRQHIPEKE</sequence>
<proteinExistence type="predicted"/>
<organism evidence="1 2">
    <name type="scientific">Dictyobacter arantiisoli</name>
    <dbReference type="NCBI Taxonomy" id="2014874"/>
    <lineage>
        <taxon>Bacteria</taxon>
        <taxon>Bacillati</taxon>
        <taxon>Chloroflexota</taxon>
        <taxon>Ktedonobacteria</taxon>
        <taxon>Ktedonobacterales</taxon>
        <taxon>Dictyobacteraceae</taxon>
        <taxon>Dictyobacter</taxon>
    </lineage>
</organism>
<evidence type="ECO:0000313" key="2">
    <source>
        <dbReference type="Proteomes" id="UP000322530"/>
    </source>
</evidence>
<evidence type="ECO:0000313" key="1">
    <source>
        <dbReference type="EMBL" id="GCF10656.1"/>
    </source>
</evidence>
<reference evidence="1 2" key="1">
    <citation type="submission" date="2019-01" db="EMBL/GenBank/DDBJ databases">
        <title>Draft genome sequence of Dictyobacter sp. Uno17.</title>
        <authorList>
            <person name="Wang C.M."/>
            <person name="Zheng Y."/>
            <person name="Sakai Y."/>
            <person name="Abe K."/>
            <person name="Yokota A."/>
            <person name="Yabe S."/>
        </authorList>
    </citation>
    <scope>NUCLEOTIDE SEQUENCE [LARGE SCALE GENOMIC DNA]</scope>
    <source>
        <strain evidence="1 2">Uno17</strain>
    </source>
</reference>
<dbReference type="Proteomes" id="UP000322530">
    <property type="component" value="Unassembled WGS sequence"/>
</dbReference>
<dbReference type="AlphaFoldDB" id="A0A5A5THN5"/>
<protein>
    <submittedName>
        <fullName evidence="1">Uncharacterized protein</fullName>
    </submittedName>
</protein>
<dbReference type="EMBL" id="BIXY01000078">
    <property type="protein sequence ID" value="GCF10656.1"/>
    <property type="molecule type" value="Genomic_DNA"/>
</dbReference>
<keyword evidence="2" id="KW-1185">Reference proteome</keyword>
<name>A0A5A5THN5_9CHLR</name>